<evidence type="ECO:0000256" key="5">
    <source>
        <dbReference type="PROSITE-ProRule" id="PRU00339"/>
    </source>
</evidence>
<dbReference type="SUPFAM" id="SSF48452">
    <property type="entry name" value="TPR-like"/>
    <property type="match status" value="3"/>
</dbReference>
<gene>
    <name evidence="8" type="ORF">POL58_00535</name>
</gene>
<accession>A0ABT5AWH8</accession>
<feature type="repeat" description="TPR" evidence="5">
    <location>
        <begin position="699"/>
        <end position="732"/>
    </location>
</feature>
<dbReference type="InterPro" id="IPR011009">
    <property type="entry name" value="Kinase-like_dom_sf"/>
</dbReference>
<keyword evidence="3 8" id="KW-0418">Kinase</keyword>
<dbReference type="InterPro" id="IPR008271">
    <property type="entry name" value="Ser/Thr_kinase_AS"/>
</dbReference>
<dbReference type="GO" id="GO:0016301">
    <property type="term" value="F:kinase activity"/>
    <property type="evidence" value="ECO:0007669"/>
    <property type="project" value="UniProtKB-KW"/>
</dbReference>
<sequence>MADAESLPGLRAPAQPGVDLDAELAMASLERRMFGRLSRPITLGRYVLLERVGAGGAGEVYAAYDPELDRKVAVKLLRAGAGDERQRERLIREARAIAQLAHPNIIAVFDVGTYDERELERGGAEPGADADPGSEARGVFVVMELVAGQTLADWLTQRPRSWREVVGMYIQAGDGLVAAHRSGLVHRDFKPSNVLVGHDGRARVLDFGLARFESQLAASGVRPLPPSLLAAQDADEAMRAITAKGGSAASQSSPFGATLTQAGALLGTPAYMSPEQHAGSPADARSDQYSFAVALYQGLYGRLPFDGTSARALALAKDAGSLALPPGSTVPLALFRTIARALAREPASRYPSLSDLLAELARDPLRTRRRVLAAAAVLALGGLALGVSATVEHRTRQRCEQDGALPAGIWDDERRATVRAAVEVSDRPYVRGSAEWLLGHIDDYAAGLVAARTEACMATRVDGTRTEEALARTSRCLDSRVEGLRVAADLLVTGDAAVIRNSARMVGGLGPIADCADPNPPAPSVASDPELHAAVERGLAGGYVLVSAGRLPEARTIADELQARAREAEDDVALARVLLLAGTVEIEAGAHMKAEPLLLAGLGAAERIGDEPSAVRSMAELVALYGHEVGDLGKADVLATIALARLERRDLGARIEAFVVQTVGMLRVNQGRADEGFALLRRAVELREQSFGTEDPTTALAYDTLGSAHLSAGQFDRAAENYAKALDVTRAALGADHPQCAIILNNLGAVAANRGQDAEAIARFEEARALNERAYGPDHPLVAMALANLAGMESSRGDNAKGLEYALRAIAVQERSGPESANLARYLANAGRMLREARRFAEAHELLARALAMRERLLGADHPDVAETLAALAGVETHAGRDGEAIALYTRALAIWKASTRFTRTIPGSYVARGRLYAKQTKTRLAVADFEAALASLRAHPGNPIDGAEVEFELARAVWKTDEARARELAASAREAYAAASATAEVEAIDRWLGERAK</sequence>
<name>A0ABT5AWH8_9BACT</name>
<keyword evidence="6" id="KW-0175">Coiled coil</keyword>
<dbReference type="RefSeq" id="WP_271993632.1">
    <property type="nucleotide sequence ID" value="NZ_JAQNDN010000001.1"/>
</dbReference>
<dbReference type="Gene3D" id="1.10.510.10">
    <property type="entry name" value="Transferase(Phosphotransferase) domain 1"/>
    <property type="match status" value="1"/>
</dbReference>
<dbReference type="CDD" id="cd14014">
    <property type="entry name" value="STKc_PknB_like"/>
    <property type="match status" value="1"/>
</dbReference>
<dbReference type="PROSITE" id="PS50005">
    <property type="entry name" value="TPR"/>
    <property type="match status" value="1"/>
</dbReference>
<keyword evidence="4" id="KW-0067">ATP-binding</keyword>
<dbReference type="InterPro" id="IPR011990">
    <property type="entry name" value="TPR-like_helical_dom_sf"/>
</dbReference>
<proteinExistence type="predicted"/>
<reference evidence="8 9" key="1">
    <citation type="submission" date="2022-11" db="EMBL/GenBank/DDBJ databases">
        <title>Minimal conservation of predation-associated metabolite biosynthetic gene clusters underscores biosynthetic potential of Myxococcota including descriptions for ten novel species: Archangium lansinium sp. nov., Myxococcus landrumus sp. nov., Nannocystis bai.</title>
        <authorList>
            <person name="Ahearne A."/>
            <person name="Stevens C."/>
            <person name="Dowd S."/>
        </authorList>
    </citation>
    <scope>NUCLEOTIDE SEQUENCE [LARGE SCALE GENOMIC DNA]</scope>
    <source>
        <strain evidence="8 9">NCELM</strain>
    </source>
</reference>
<keyword evidence="2" id="KW-0547">Nucleotide-binding</keyword>
<dbReference type="PROSITE" id="PS00108">
    <property type="entry name" value="PROTEIN_KINASE_ST"/>
    <property type="match status" value="1"/>
</dbReference>
<keyword evidence="9" id="KW-1185">Reference proteome</keyword>
<dbReference type="InterPro" id="IPR000719">
    <property type="entry name" value="Prot_kinase_dom"/>
</dbReference>
<dbReference type="EMBL" id="JAQNDN010000001">
    <property type="protein sequence ID" value="MDC0666195.1"/>
    <property type="molecule type" value="Genomic_DNA"/>
</dbReference>
<protein>
    <submittedName>
        <fullName evidence="8">Serine/threonine-protein kinase</fullName>
    </submittedName>
</protein>
<dbReference type="Pfam" id="PF13424">
    <property type="entry name" value="TPR_12"/>
    <property type="match status" value="2"/>
</dbReference>
<evidence type="ECO:0000256" key="2">
    <source>
        <dbReference type="ARBA" id="ARBA00022741"/>
    </source>
</evidence>
<evidence type="ECO:0000256" key="6">
    <source>
        <dbReference type="SAM" id="Coils"/>
    </source>
</evidence>
<dbReference type="SUPFAM" id="SSF56112">
    <property type="entry name" value="Protein kinase-like (PK-like)"/>
    <property type="match status" value="1"/>
</dbReference>
<organism evidence="8 9">
    <name type="scientific">Nannocystis radixulma</name>
    <dbReference type="NCBI Taxonomy" id="2995305"/>
    <lineage>
        <taxon>Bacteria</taxon>
        <taxon>Pseudomonadati</taxon>
        <taxon>Myxococcota</taxon>
        <taxon>Polyangia</taxon>
        <taxon>Nannocystales</taxon>
        <taxon>Nannocystaceae</taxon>
        <taxon>Nannocystis</taxon>
    </lineage>
</organism>
<comment type="caution">
    <text evidence="8">The sequence shown here is derived from an EMBL/GenBank/DDBJ whole genome shotgun (WGS) entry which is preliminary data.</text>
</comment>
<feature type="domain" description="Protein kinase" evidence="7">
    <location>
        <begin position="46"/>
        <end position="366"/>
    </location>
</feature>
<dbReference type="SMART" id="SM00028">
    <property type="entry name" value="TPR"/>
    <property type="match status" value="6"/>
</dbReference>
<evidence type="ECO:0000256" key="4">
    <source>
        <dbReference type="ARBA" id="ARBA00022840"/>
    </source>
</evidence>
<dbReference type="Pfam" id="PF13374">
    <property type="entry name" value="TPR_10"/>
    <property type="match status" value="1"/>
</dbReference>
<keyword evidence="1" id="KW-0808">Transferase</keyword>
<evidence type="ECO:0000256" key="3">
    <source>
        <dbReference type="ARBA" id="ARBA00022777"/>
    </source>
</evidence>
<dbReference type="Gene3D" id="1.25.40.10">
    <property type="entry name" value="Tetratricopeptide repeat domain"/>
    <property type="match status" value="2"/>
</dbReference>
<evidence type="ECO:0000313" key="9">
    <source>
        <dbReference type="Proteomes" id="UP001217838"/>
    </source>
</evidence>
<dbReference type="PANTHER" id="PTHR43289:SF6">
    <property type="entry name" value="SERINE_THREONINE-PROTEIN KINASE NEKL-3"/>
    <property type="match status" value="1"/>
</dbReference>
<dbReference type="InterPro" id="IPR019734">
    <property type="entry name" value="TPR_rpt"/>
</dbReference>
<feature type="coiled-coil region" evidence="6">
    <location>
        <begin position="551"/>
        <end position="578"/>
    </location>
</feature>
<evidence type="ECO:0000259" key="7">
    <source>
        <dbReference type="PROSITE" id="PS50011"/>
    </source>
</evidence>
<dbReference type="PROSITE" id="PS50011">
    <property type="entry name" value="PROTEIN_KINASE_DOM"/>
    <property type="match status" value="1"/>
</dbReference>
<evidence type="ECO:0000256" key="1">
    <source>
        <dbReference type="ARBA" id="ARBA00022679"/>
    </source>
</evidence>
<dbReference type="Gene3D" id="3.30.200.20">
    <property type="entry name" value="Phosphorylase Kinase, domain 1"/>
    <property type="match status" value="1"/>
</dbReference>
<dbReference type="PANTHER" id="PTHR43289">
    <property type="entry name" value="MITOGEN-ACTIVATED PROTEIN KINASE KINASE KINASE 20-RELATED"/>
    <property type="match status" value="1"/>
</dbReference>
<evidence type="ECO:0000313" key="8">
    <source>
        <dbReference type="EMBL" id="MDC0666195.1"/>
    </source>
</evidence>
<keyword evidence="5" id="KW-0802">TPR repeat</keyword>
<dbReference type="Proteomes" id="UP001217838">
    <property type="component" value="Unassembled WGS sequence"/>
</dbReference>
<dbReference type="Pfam" id="PF00069">
    <property type="entry name" value="Pkinase"/>
    <property type="match status" value="1"/>
</dbReference>